<name>A0A426XS50_ENSVE</name>
<dbReference type="InterPro" id="IPR045092">
    <property type="entry name" value="Rrp6-like"/>
</dbReference>
<feature type="compositionally biased region" description="Basic and acidic residues" evidence="1">
    <location>
        <begin position="261"/>
        <end position="273"/>
    </location>
</feature>
<dbReference type="Proteomes" id="UP000287651">
    <property type="component" value="Unassembled WGS sequence"/>
</dbReference>
<gene>
    <name evidence="2" type="ORF">B296_00057210</name>
</gene>
<dbReference type="PANTHER" id="PTHR12124">
    <property type="entry name" value="POLYMYOSITIS/SCLERODERMA AUTOANTIGEN-RELATED"/>
    <property type="match status" value="1"/>
</dbReference>
<organism evidence="2 3">
    <name type="scientific">Ensete ventricosum</name>
    <name type="common">Abyssinian banana</name>
    <name type="synonym">Musa ensete</name>
    <dbReference type="NCBI Taxonomy" id="4639"/>
    <lineage>
        <taxon>Eukaryota</taxon>
        <taxon>Viridiplantae</taxon>
        <taxon>Streptophyta</taxon>
        <taxon>Embryophyta</taxon>
        <taxon>Tracheophyta</taxon>
        <taxon>Spermatophyta</taxon>
        <taxon>Magnoliopsida</taxon>
        <taxon>Liliopsida</taxon>
        <taxon>Zingiberales</taxon>
        <taxon>Musaceae</taxon>
        <taxon>Ensete</taxon>
    </lineage>
</organism>
<dbReference type="GO" id="GO:0005730">
    <property type="term" value="C:nucleolus"/>
    <property type="evidence" value="ECO:0007669"/>
    <property type="project" value="TreeGrafter"/>
</dbReference>
<dbReference type="GO" id="GO:0071037">
    <property type="term" value="P:nuclear polyadenylation-dependent snRNA catabolic process"/>
    <property type="evidence" value="ECO:0007669"/>
    <property type="project" value="TreeGrafter"/>
</dbReference>
<dbReference type="GO" id="GO:0071038">
    <property type="term" value="P:TRAMP-dependent tRNA surveillance pathway"/>
    <property type="evidence" value="ECO:0007669"/>
    <property type="project" value="TreeGrafter"/>
</dbReference>
<accession>A0A426XS50</accession>
<dbReference type="PANTHER" id="PTHR12124:SF47">
    <property type="entry name" value="EXOSOME COMPONENT 10"/>
    <property type="match status" value="1"/>
</dbReference>
<dbReference type="GO" id="GO:0000467">
    <property type="term" value="P:exonucleolytic trimming to generate mature 3'-end of 5.8S rRNA from tricistronic rRNA transcript (SSU-rRNA, 5.8S rRNA, LSU-rRNA)"/>
    <property type="evidence" value="ECO:0007669"/>
    <property type="project" value="InterPro"/>
</dbReference>
<reference evidence="2 3" key="1">
    <citation type="journal article" date="2014" name="Agronomy (Basel)">
        <title>A Draft Genome Sequence for Ensete ventricosum, the Drought-Tolerant Tree Against Hunger.</title>
        <authorList>
            <person name="Harrison J."/>
            <person name="Moore K.A."/>
            <person name="Paszkiewicz K."/>
            <person name="Jones T."/>
            <person name="Grant M."/>
            <person name="Ambacheew D."/>
            <person name="Muzemil S."/>
            <person name="Studholme D.J."/>
        </authorList>
    </citation>
    <scope>NUCLEOTIDE SEQUENCE [LARGE SCALE GENOMIC DNA]</scope>
</reference>
<dbReference type="GO" id="GO:0000176">
    <property type="term" value="C:nuclear exosome (RNase complex)"/>
    <property type="evidence" value="ECO:0007669"/>
    <property type="project" value="TreeGrafter"/>
</dbReference>
<dbReference type="GO" id="GO:0071044">
    <property type="term" value="P:histone mRNA catabolic process"/>
    <property type="evidence" value="ECO:0007669"/>
    <property type="project" value="TreeGrafter"/>
</dbReference>
<feature type="region of interest" description="Disordered" evidence="1">
    <location>
        <begin position="243"/>
        <end position="298"/>
    </location>
</feature>
<feature type="compositionally biased region" description="Basic and acidic residues" evidence="1">
    <location>
        <begin position="341"/>
        <end position="357"/>
    </location>
</feature>
<dbReference type="GO" id="GO:0071040">
    <property type="term" value="P:nuclear polyadenylation-dependent antisense transcript catabolic process"/>
    <property type="evidence" value="ECO:0007669"/>
    <property type="project" value="TreeGrafter"/>
</dbReference>
<protein>
    <submittedName>
        <fullName evidence="2">Uncharacterized protein</fullName>
    </submittedName>
</protein>
<feature type="region of interest" description="Disordered" evidence="1">
    <location>
        <begin position="340"/>
        <end position="402"/>
    </location>
</feature>
<dbReference type="GO" id="GO:0071035">
    <property type="term" value="P:nuclear polyadenylation-dependent rRNA catabolic process"/>
    <property type="evidence" value="ECO:0007669"/>
    <property type="project" value="TreeGrafter"/>
</dbReference>
<proteinExistence type="predicted"/>
<sequence>MCNSLQVYKRSSEICMQLYEKEIFTDTSFLHIYGLTIEFPNLLLSDADLNSKQLAVAAVSLQYCIVPLSTLGMYLSDRGLVCSVQLRVLVYHVQMPVTSGKLQRLVKSKHPFVERHLNSVVGIIKSSIANSSAYEGITEQLKEGRLESDLEEGDYNTGSIPATDDPMEFTSGEHVENAGNHPMTNKNVNKVEAIKSTVALPFHHFSGGETTSELHVKEIIVCPVVETLQQHSADLAKLEEVIPLDRGSHEQSPSDSPMTDDGTKERDNSHHPEIGSGLDLQPESIASDEPMSPSDLTSSFEKCFQSINERRNCQRSQKSSQKPEININLRPFDYAAARKNVKFDDDGDHETKTEDPIKTSPDSRQTHRASGKAQGEERSRGSQQARRRQAFPPSGNRSTTYH</sequence>
<dbReference type="AlphaFoldDB" id="A0A426XS50"/>
<dbReference type="GO" id="GO:0003727">
    <property type="term" value="F:single-stranded RNA binding"/>
    <property type="evidence" value="ECO:0007669"/>
    <property type="project" value="TreeGrafter"/>
</dbReference>
<dbReference type="GO" id="GO:0071036">
    <property type="term" value="P:nuclear polyadenylation-dependent snoRNA catabolic process"/>
    <property type="evidence" value="ECO:0007669"/>
    <property type="project" value="TreeGrafter"/>
</dbReference>
<dbReference type="GO" id="GO:0071039">
    <property type="term" value="P:nuclear polyadenylation-dependent CUT catabolic process"/>
    <property type="evidence" value="ECO:0007669"/>
    <property type="project" value="TreeGrafter"/>
</dbReference>
<dbReference type="GO" id="GO:0000175">
    <property type="term" value="F:3'-5'-RNA exonuclease activity"/>
    <property type="evidence" value="ECO:0007669"/>
    <property type="project" value="InterPro"/>
</dbReference>
<dbReference type="EMBL" id="AMZH03017922">
    <property type="protein sequence ID" value="RRT42329.1"/>
    <property type="molecule type" value="Genomic_DNA"/>
</dbReference>
<dbReference type="GO" id="GO:0071051">
    <property type="term" value="P:poly(A)-dependent snoRNA 3'-end processing"/>
    <property type="evidence" value="ECO:0007669"/>
    <property type="project" value="TreeGrafter"/>
</dbReference>
<evidence type="ECO:0000313" key="2">
    <source>
        <dbReference type="EMBL" id="RRT42329.1"/>
    </source>
</evidence>
<comment type="caution">
    <text evidence="2">The sequence shown here is derived from an EMBL/GenBank/DDBJ whole genome shotgun (WGS) entry which is preliminary data.</text>
</comment>
<evidence type="ECO:0000313" key="3">
    <source>
        <dbReference type="Proteomes" id="UP000287651"/>
    </source>
</evidence>
<evidence type="ECO:0000256" key="1">
    <source>
        <dbReference type="SAM" id="MobiDB-lite"/>
    </source>
</evidence>